<reference evidence="1 2" key="1">
    <citation type="submission" date="2023-07" db="EMBL/GenBank/DDBJ databases">
        <title>Sequencing the genomes of 1000 actinobacteria strains.</title>
        <authorList>
            <person name="Klenk H.-P."/>
        </authorList>
    </citation>
    <scope>NUCLEOTIDE SEQUENCE [LARGE SCALE GENOMIC DNA]</scope>
    <source>
        <strain evidence="1 2">DSM 45554</strain>
    </source>
</reference>
<evidence type="ECO:0000313" key="1">
    <source>
        <dbReference type="EMBL" id="MDR7385223.1"/>
    </source>
</evidence>
<dbReference type="Pfam" id="PF07750">
    <property type="entry name" value="GcrA"/>
    <property type="match status" value="1"/>
</dbReference>
<sequence length="170" mass="18516">MAAGPYTPDEDATLRRLIPQGISQSEIGRQIGRTRGSVANRAAKLGLRSDRTDTVRATEAKVIDAKARRAKLELALLEDAEEMRRRMFAPTTVYNFGGKDNTYNEREVDEPPHADKLKLMQAAGIAIDRSLKIAEHDSDTGVVEAVGALDQIADAMAEVAKTLPDMGPDQ</sequence>
<organism evidence="1 2">
    <name type="scientific">Promicromonospora iranensis</name>
    <dbReference type="NCBI Taxonomy" id="1105144"/>
    <lineage>
        <taxon>Bacteria</taxon>
        <taxon>Bacillati</taxon>
        <taxon>Actinomycetota</taxon>
        <taxon>Actinomycetes</taxon>
        <taxon>Micrococcales</taxon>
        <taxon>Promicromonosporaceae</taxon>
        <taxon>Promicromonospora</taxon>
    </lineage>
</organism>
<protein>
    <recommendedName>
        <fullName evidence="3">Homeodomain-like domain-containing protein</fullName>
    </recommendedName>
</protein>
<proteinExistence type="predicted"/>
<keyword evidence="2" id="KW-1185">Reference proteome</keyword>
<gene>
    <name evidence="1" type="ORF">J2S48_004738</name>
</gene>
<dbReference type="Gene3D" id="1.10.10.60">
    <property type="entry name" value="Homeodomain-like"/>
    <property type="match status" value="1"/>
</dbReference>
<evidence type="ECO:0008006" key="3">
    <source>
        <dbReference type="Google" id="ProtNLM"/>
    </source>
</evidence>
<dbReference type="InterPro" id="IPR011681">
    <property type="entry name" value="GcrA"/>
</dbReference>
<name>A0ABU2CV54_9MICO</name>
<dbReference type="Proteomes" id="UP001183585">
    <property type="component" value="Unassembled WGS sequence"/>
</dbReference>
<evidence type="ECO:0000313" key="2">
    <source>
        <dbReference type="Proteomes" id="UP001183585"/>
    </source>
</evidence>
<dbReference type="RefSeq" id="WP_274997238.1">
    <property type="nucleotide sequence ID" value="NZ_JAJQQP010000015.1"/>
</dbReference>
<comment type="caution">
    <text evidence="1">The sequence shown here is derived from an EMBL/GenBank/DDBJ whole genome shotgun (WGS) entry which is preliminary data.</text>
</comment>
<dbReference type="EMBL" id="JAVDYE010000001">
    <property type="protein sequence ID" value="MDR7385223.1"/>
    <property type="molecule type" value="Genomic_DNA"/>
</dbReference>
<accession>A0ABU2CV54</accession>